<evidence type="ECO:0000256" key="2">
    <source>
        <dbReference type="SAM" id="Phobius"/>
    </source>
</evidence>
<organism evidence="3 4">
    <name type="scientific">Moniliophthora roreri</name>
    <name type="common">Frosty pod rot fungus</name>
    <name type="synonym">Monilia roreri</name>
    <dbReference type="NCBI Taxonomy" id="221103"/>
    <lineage>
        <taxon>Eukaryota</taxon>
        <taxon>Fungi</taxon>
        <taxon>Dikarya</taxon>
        <taxon>Basidiomycota</taxon>
        <taxon>Agaricomycotina</taxon>
        <taxon>Agaricomycetes</taxon>
        <taxon>Agaricomycetidae</taxon>
        <taxon>Agaricales</taxon>
        <taxon>Marasmiineae</taxon>
        <taxon>Marasmiaceae</taxon>
        <taxon>Moniliophthora</taxon>
    </lineage>
</organism>
<feature type="transmembrane region" description="Helical" evidence="2">
    <location>
        <begin position="12"/>
        <end position="36"/>
    </location>
</feature>
<reference evidence="3 4" key="1">
    <citation type="submission" date="2015-12" db="EMBL/GenBank/DDBJ databases">
        <title>Draft genome sequence of Moniliophthora roreri, the causal agent of frosty pod rot of cacao.</title>
        <authorList>
            <person name="Aime M.C."/>
            <person name="Diaz-Valderrama J.R."/>
            <person name="Kijpornyongpan T."/>
            <person name="Phillips-Mora W."/>
        </authorList>
    </citation>
    <scope>NUCLEOTIDE SEQUENCE [LARGE SCALE GENOMIC DNA]</scope>
    <source>
        <strain evidence="3 4">MCA 2952</strain>
    </source>
</reference>
<dbReference type="AlphaFoldDB" id="A0A0W0F5Z1"/>
<evidence type="ECO:0000313" key="3">
    <source>
        <dbReference type="EMBL" id="KTB31728.1"/>
    </source>
</evidence>
<dbReference type="EMBL" id="LATX01002300">
    <property type="protein sequence ID" value="KTB31728.1"/>
    <property type="molecule type" value="Genomic_DNA"/>
</dbReference>
<proteinExistence type="predicted"/>
<feature type="region of interest" description="Disordered" evidence="1">
    <location>
        <begin position="316"/>
        <end position="345"/>
    </location>
</feature>
<feature type="compositionally biased region" description="Basic and acidic residues" evidence="1">
    <location>
        <begin position="335"/>
        <end position="345"/>
    </location>
</feature>
<feature type="transmembrane region" description="Helical" evidence="2">
    <location>
        <begin position="97"/>
        <end position="116"/>
    </location>
</feature>
<feature type="transmembrane region" description="Helical" evidence="2">
    <location>
        <begin position="212"/>
        <end position="235"/>
    </location>
</feature>
<feature type="transmembrane region" description="Helical" evidence="2">
    <location>
        <begin position="128"/>
        <end position="147"/>
    </location>
</feature>
<dbReference type="Proteomes" id="UP000054988">
    <property type="component" value="Unassembled WGS sequence"/>
</dbReference>
<sequence length="345" mass="38348">MKDISVEKNKFVALWVETTFWGIYTALFCICVYVLLYLKKASRRVNKLLLSAAIIMYLLCTAHVINDFVRAMVGFIDYTNRGGAKAYFQQIWVWSYLFRHSLYVTNIMVADALLVYRLYIVWSRDKRVVLGPLLLLIGTAVCGYRTVWGYSQAKPGDTNHAIVIYHWAVLVFSLSLCTNVIVTCLIAWRIWWVGRAIAQTLDREHGRKYSQALAIIIESGAISSIATLIVLVAFVSGTKAVVSPPSILVATNLHVDEHSSPQDIARDPLIQITGIAPTLIIVRVGLGLSEDGTSYYSTAFRTTDVRGTIPFNFRTQASGMTEDSRASLENAAGTPKEHEGTANAV</sequence>
<feature type="transmembrane region" description="Helical" evidence="2">
    <location>
        <begin position="48"/>
        <end position="65"/>
    </location>
</feature>
<evidence type="ECO:0000256" key="1">
    <source>
        <dbReference type="SAM" id="MobiDB-lite"/>
    </source>
</evidence>
<name>A0A0W0F5Z1_MONRR</name>
<accession>A0A0W0F5Z1</accession>
<keyword evidence="2" id="KW-0472">Membrane</keyword>
<comment type="caution">
    <text evidence="3">The sequence shown here is derived from an EMBL/GenBank/DDBJ whole genome shotgun (WGS) entry which is preliminary data.</text>
</comment>
<keyword evidence="2" id="KW-0812">Transmembrane</keyword>
<evidence type="ECO:0000313" key="4">
    <source>
        <dbReference type="Proteomes" id="UP000054988"/>
    </source>
</evidence>
<keyword evidence="2" id="KW-1133">Transmembrane helix</keyword>
<gene>
    <name evidence="3" type="ORF">WG66_15694</name>
</gene>
<protein>
    <submittedName>
        <fullName evidence="3">Uncharacterized protein</fullName>
    </submittedName>
</protein>
<feature type="transmembrane region" description="Helical" evidence="2">
    <location>
        <begin position="167"/>
        <end position="191"/>
    </location>
</feature>